<reference evidence="3" key="1">
    <citation type="submission" date="2018-06" db="EMBL/GenBank/DDBJ databases">
        <title>Genome assembly of Danube salmon.</title>
        <authorList>
            <person name="Macqueen D.J."/>
            <person name="Gundappa M.K."/>
        </authorList>
    </citation>
    <scope>NUCLEOTIDE SEQUENCE [LARGE SCALE GENOMIC DNA]</scope>
</reference>
<dbReference type="GeneTree" id="ENSGT00950000183139"/>
<proteinExistence type="predicted"/>
<dbReference type="GO" id="GO:0005096">
    <property type="term" value="F:GTPase activator activity"/>
    <property type="evidence" value="ECO:0007669"/>
    <property type="project" value="InterPro"/>
</dbReference>
<dbReference type="STRING" id="62062.ENSHHUP00000064310"/>
<accession>A0A4W5PRP2</accession>
<sequence>MCIAYFLGLSGMHFTLGTPDSPKPSPRELLPKKLTLCCSLSVSLLNSVLFPLSLSRSVFQETDWKVLKLVLDKMSWTLQYKVLLLSSPCSIDQLCSTLCAMVTDRLISERLKKTPDGFSRTDVQLAVVPVLTAITSYHNYLEQARQVHTHTHTEICNQNIVLI</sequence>
<dbReference type="GO" id="GO:0051726">
    <property type="term" value="P:regulation of cell cycle"/>
    <property type="evidence" value="ECO:0007669"/>
    <property type="project" value="TreeGrafter"/>
</dbReference>
<dbReference type="GO" id="GO:0033596">
    <property type="term" value="C:TSC1-TSC2 complex"/>
    <property type="evidence" value="ECO:0007669"/>
    <property type="project" value="TreeGrafter"/>
</dbReference>
<dbReference type="InterPro" id="IPR018515">
    <property type="entry name" value="Tuberin-type_domain"/>
</dbReference>
<dbReference type="GO" id="GO:0046627">
    <property type="term" value="P:negative regulation of insulin receptor signaling pathway"/>
    <property type="evidence" value="ECO:0007669"/>
    <property type="project" value="TreeGrafter"/>
</dbReference>
<name>A0A4W5PRP2_9TELE</name>
<dbReference type="Pfam" id="PF03542">
    <property type="entry name" value="Tuberin"/>
    <property type="match status" value="1"/>
</dbReference>
<reference evidence="2" key="2">
    <citation type="submission" date="2025-08" db="UniProtKB">
        <authorList>
            <consortium name="Ensembl"/>
        </authorList>
    </citation>
    <scope>IDENTIFICATION</scope>
</reference>
<dbReference type="PANTHER" id="PTHR10063:SF0">
    <property type="entry name" value="TUBERIN"/>
    <property type="match status" value="1"/>
</dbReference>
<dbReference type="GO" id="GO:0005634">
    <property type="term" value="C:nucleus"/>
    <property type="evidence" value="ECO:0007669"/>
    <property type="project" value="InterPro"/>
</dbReference>
<evidence type="ECO:0000313" key="2">
    <source>
        <dbReference type="Ensembl" id="ENSHHUP00000064310.1"/>
    </source>
</evidence>
<protein>
    <recommendedName>
        <fullName evidence="1">Tuberin-type domain-containing protein</fullName>
    </recommendedName>
</protein>
<dbReference type="GO" id="GO:0032007">
    <property type="term" value="P:negative regulation of TOR signaling"/>
    <property type="evidence" value="ECO:0007669"/>
    <property type="project" value="TreeGrafter"/>
</dbReference>
<evidence type="ECO:0000313" key="3">
    <source>
        <dbReference type="Proteomes" id="UP000314982"/>
    </source>
</evidence>
<dbReference type="PANTHER" id="PTHR10063">
    <property type="entry name" value="TUBERIN"/>
    <property type="match status" value="1"/>
</dbReference>
<dbReference type="GO" id="GO:0030178">
    <property type="term" value="P:negative regulation of Wnt signaling pathway"/>
    <property type="evidence" value="ECO:0007669"/>
    <property type="project" value="TreeGrafter"/>
</dbReference>
<dbReference type="InterPro" id="IPR027107">
    <property type="entry name" value="Tuberin/Ral-act_asu"/>
</dbReference>
<dbReference type="AlphaFoldDB" id="A0A4W5PRP2"/>
<organism evidence="2 3">
    <name type="scientific">Hucho hucho</name>
    <name type="common">huchen</name>
    <dbReference type="NCBI Taxonomy" id="62062"/>
    <lineage>
        <taxon>Eukaryota</taxon>
        <taxon>Metazoa</taxon>
        <taxon>Chordata</taxon>
        <taxon>Craniata</taxon>
        <taxon>Vertebrata</taxon>
        <taxon>Euteleostomi</taxon>
        <taxon>Actinopterygii</taxon>
        <taxon>Neopterygii</taxon>
        <taxon>Teleostei</taxon>
        <taxon>Protacanthopterygii</taxon>
        <taxon>Salmoniformes</taxon>
        <taxon>Salmonidae</taxon>
        <taxon>Salmoninae</taxon>
        <taxon>Hucho</taxon>
    </lineage>
</organism>
<feature type="domain" description="Tuberin-type" evidence="1">
    <location>
        <begin position="57"/>
        <end position="147"/>
    </location>
</feature>
<dbReference type="GO" id="GO:0051898">
    <property type="term" value="P:negative regulation of phosphatidylinositol 3-kinase/protein kinase B signal transduction"/>
    <property type="evidence" value="ECO:0007669"/>
    <property type="project" value="TreeGrafter"/>
</dbReference>
<dbReference type="Proteomes" id="UP000314982">
    <property type="component" value="Unassembled WGS sequence"/>
</dbReference>
<keyword evidence="3" id="KW-1185">Reference proteome</keyword>
<evidence type="ECO:0000259" key="1">
    <source>
        <dbReference type="Pfam" id="PF03542"/>
    </source>
</evidence>
<reference evidence="2" key="3">
    <citation type="submission" date="2025-09" db="UniProtKB">
        <authorList>
            <consortium name="Ensembl"/>
        </authorList>
    </citation>
    <scope>IDENTIFICATION</scope>
</reference>
<dbReference type="Ensembl" id="ENSHHUT00000066485.1">
    <property type="protein sequence ID" value="ENSHHUP00000064310.1"/>
    <property type="gene ID" value="ENSHHUG00000037956.1"/>
</dbReference>